<keyword evidence="2" id="KW-0808">Transferase</keyword>
<dbReference type="GO" id="GO:0004674">
    <property type="term" value="F:protein serine/threonine kinase activity"/>
    <property type="evidence" value="ECO:0007669"/>
    <property type="project" value="UniProtKB-KW"/>
</dbReference>
<dbReference type="GO" id="GO:0016605">
    <property type="term" value="C:PML body"/>
    <property type="evidence" value="ECO:0007669"/>
    <property type="project" value="TreeGrafter"/>
</dbReference>
<sequence>LITQKEIDLTVDSMISGDFGSFQIKEIKGEGVCGLVARCIDLSTNKDVAVKISKSHLSVTRHEAKLLRDLRHVSKDKNIVEFITSFMYQGHYCLVMEHLDQSLFDLMISRRCKPLHISHICYITEQLLVTFKELAKRKLIHGDLKPDNIMLVNHKLEPFKIKLIDFGLSTTVRSVLPGYVFQPIGYRAPEVTLGATFNQAIDMWGLGCVLAFLYMKGLFTNRYFTKRCDRYELCSPQEYTAKTGKPNMMQLHPKPVLEAEKKKTMQFFDLLNQLLHVNPAKRITPEKALKHPFITQKAHTQKTFCCCVTPNKDKNTSSGSNSKEKICTAGTRQQNKESQDKNERPEATRENKVNFDFVLISENEGTPGTSGLVKTLKIQKQVSHVGKENKESDKSQAKGSTETKLKRIVATPYPLVSSCFPSKMKIAKVIPLFKNRNKHGFTIYRPISLLPQFSKILEKIFISRLEKFVDKHQIINDSQYDFRANHFHGNN</sequence>
<dbReference type="Gene3D" id="3.30.200.20">
    <property type="entry name" value="Phosphorylase Kinase, domain 1"/>
    <property type="match status" value="1"/>
</dbReference>
<dbReference type="SMART" id="SM00220">
    <property type="entry name" value="S_TKc"/>
    <property type="match status" value="1"/>
</dbReference>
<keyword evidence="3" id="KW-0547">Nucleotide-binding</keyword>
<dbReference type="InterPro" id="IPR000719">
    <property type="entry name" value="Prot_kinase_dom"/>
</dbReference>
<dbReference type="InterPro" id="IPR011009">
    <property type="entry name" value="Kinase-like_dom_sf"/>
</dbReference>
<dbReference type="GO" id="GO:0004713">
    <property type="term" value="F:protein tyrosine kinase activity"/>
    <property type="evidence" value="ECO:0007669"/>
    <property type="project" value="TreeGrafter"/>
</dbReference>
<dbReference type="SUPFAM" id="SSF56112">
    <property type="entry name" value="Protein kinase-like (PK-like)"/>
    <property type="match status" value="1"/>
</dbReference>
<evidence type="ECO:0000256" key="1">
    <source>
        <dbReference type="ARBA" id="ARBA00022527"/>
    </source>
</evidence>
<evidence type="ECO:0000256" key="5">
    <source>
        <dbReference type="ARBA" id="ARBA00022840"/>
    </source>
</evidence>
<dbReference type="GO" id="GO:0042771">
    <property type="term" value="P:intrinsic apoptotic signaling pathway in response to DNA damage by p53 class mediator"/>
    <property type="evidence" value="ECO:0007669"/>
    <property type="project" value="TreeGrafter"/>
</dbReference>
<keyword evidence="4" id="KW-0418">Kinase</keyword>
<dbReference type="GO" id="GO:0005737">
    <property type="term" value="C:cytoplasm"/>
    <property type="evidence" value="ECO:0007669"/>
    <property type="project" value="TreeGrafter"/>
</dbReference>
<dbReference type="AlphaFoldDB" id="A0A3B4A4W2"/>
<dbReference type="GO" id="GO:0005524">
    <property type="term" value="F:ATP binding"/>
    <property type="evidence" value="ECO:0007669"/>
    <property type="project" value="UniProtKB-KW"/>
</dbReference>
<dbReference type="STRING" id="409849.ENSPMGP00000012107"/>
<evidence type="ECO:0000256" key="6">
    <source>
        <dbReference type="SAM" id="MobiDB-lite"/>
    </source>
</evidence>
<dbReference type="GO" id="GO:0007224">
    <property type="term" value="P:smoothened signaling pathway"/>
    <property type="evidence" value="ECO:0007669"/>
    <property type="project" value="TreeGrafter"/>
</dbReference>
<organism evidence="8 9">
    <name type="scientific">Periophthalmus magnuspinnatus</name>
    <dbReference type="NCBI Taxonomy" id="409849"/>
    <lineage>
        <taxon>Eukaryota</taxon>
        <taxon>Metazoa</taxon>
        <taxon>Chordata</taxon>
        <taxon>Craniata</taxon>
        <taxon>Vertebrata</taxon>
        <taxon>Euteleostomi</taxon>
        <taxon>Actinopterygii</taxon>
        <taxon>Neopterygii</taxon>
        <taxon>Teleostei</taxon>
        <taxon>Neoteleostei</taxon>
        <taxon>Acanthomorphata</taxon>
        <taxon>Gobiaria</taxon>
        <taxon>Gobiiformes</taxon>
        <taxon>Gobioidei</taxon>
        <taxon>Gobiidae</taxon>
        <taxon>Oxudercinae</taxon>
        <taxon>Periophthalmus</taxon>
    </lineage>
</organism>
<name>A0A3B4A4W2_9GOBI</name>
<evidence type="ECO:0000259" key="7">
    <source>
        <dbReference type="PROSITE" id="PS50011"/>
    </source>
</evidence>
<reference evidence="8" key="2">
    <citation type="submission" date="2025-09" db="UniProtKB">
        <authorList>
            <consortium name="Ensembl"/>
        </authorList>
    </citation>
    <scope>IDENTIFICATION</scope>
</reference>
<protein>
    <recommendedName>
        <fullName evidence="7">Protein kinase domain-containing protein</fullName>
    </recommendedName>
</protein>
<evidence type="ECO:0000256" key="2">
    <source>
        <dbReference type="ARBA" id="ARBA00022679"/>
    </source>
</evidence>
<keyword evidence="9" id="KW-1185">Reference proteome</keyword>
<evidence type="ECO:0000256" key="3">
    <source>
        <dbReference type="ARBA" id="ARBA00022741"/>
    </source>
</evidence>
<dbReference type="GO" id="GO:0003714">
    <property type="term" value="F:transcription corepressor activity"/>
    <property type="evidence" value="ECO:0007669"/>
    <property type="project" value="TreeGrafter"/>
</dbReference>
<evidence type="ECO:0000313" key="9">
    <source>
        <dbReference type="Proteomes" id="UP000261520"/>
    </source>
</evidence>
<dbReference type="InterPro" id="IPR050494">
    <property type="entry name" value="Ser_Thr_dual-spec_kinase"/>
</dbReference>
<dbReference type="GO" id="GO:0046332">
    <property type="term" value="F:SMAD binding"/>
    <property type="evidence" value="ECO:0007669"/>
    <property type="project" value="TreeGrafter"/>
</dbReference>
<keyword evidence="5" id="KW-0067">ATP-binding</keyword>
<dbReference type="PANTHER" id="PTHR24058:SF53">
    <property type="entry name" value="HOMEODOMAIN-INTERACTING PROTEIN KINASE 2"/>
    <property type="match status" value="1"/>
</dbReference>
<feature type="compositionally biased region" description="Basic and acidic residues" evidence="6">
    <location>
        <begin position="334"/>
        <end position="348"/>
    </location>
</feature>
<dbReference type="PANTHER" id="PTHR24058">
    <property type="entry name" value="DUAL SPECIFICITY PROTEIN KINASE"/>
    <property type="match status" value="1"/>
</dbReference>
<reference evidence="8" key="1">
    <citation type="submission" date="2025-08" db="UniProtKB">
        <authorList>
            <consortium name="Ensembl"/>
        </authorList>
    </citation>
    <scope>IDENTIFICATION</scope>
</reference>
<accession>A0A3B4A4W2</accession>
<dbReference type="PROSITE" id="PS50011">
    <property type="entry name" value="PROTEIN_KINASE_DOM"/>
    <property type="match status" value="1"/>
</dbReference>
<proteinExistence type="predicted"/>
<evidence type="ECO:0000313" key="8">
    <source>
        <dbReference type="Ensembl" id="ENSPMGP00000012107.1"/>
    </source>
</evidence>
<dbReference type="PROSITE" id="PS00108">
    <property type="entry name" value="PROTEIN_KINASE_ST"/>
    <property type="match status" value="1"/>
</dbReference>
<dbReference type="GO" id="GO:0003713">
    <property type="term" value="F:transcription coactivator activity"/>
    <property type="evidence" value="ECO:0007669"/>
    <property type="project" value="TreeGrafter"/>
</dbReference>
<dbReference type="Pfam" id="PF00069">
    <property type="entry name" value="Pkinase"/>
    <property type="match status" value="1"/>
</dbReference>
<evidence type="ECO:0000256" key="4">
    <source>
        <dbReference type="ARBA" id="ARBA00022777"/>
    </source>
</evidence>
<feature type="domain" description="Protein kinase" evidence="7">
    <location>
        <begin position="22"/>
        <end position="294"/>
    </location>
</feature>
<feature type="region of interest" description="Disordered" evidence="6">
    <location>
        <begin position="313"/>
        <end position="348"/>
    </location>
</feature>
<dbReference type="InterPro" id="IPR008271">
    <property type="entry name" value="Ser/Thr_kinase_AS"/>
</dbReference>
<dbReference type="Proteomes" id="UP000261520">
    <property type="component" value="Unplaced"/>
</dbReference>
<dbReference type="Ensembl" id="ENSPMGT00000012918.1">
    <property type="protein sequence ID" value="ENSPMGP00000012107.1"/>
    <property type="gene ID" value="ENSPMGG00000009954.1"/>
</dbReference>
<dbReference type="Gene3D" id="1.10.510.10">
    <property type="entry name" value="Transferase(Phosphotransferase) domain 1"/>
    <property type="match status" value="1"/>
</dbReference>
<dbReference type="GO" id="GO:0045944">
    <property type="term" value="P:positive regulation of transcription by RNA polymerase II"/>
    <property type="evidence" value="ECO:0007669"/>
    <property type="project" value="TreeGrafter"/>
</dbReference>
<keyword evidence="1" id="KW-0723">Serine/threonine-protein kinase</keyword>